<evidence type="ECO:0000259" key="5">
    <source>
        <dbReference type="PROSITE" id="PS51078"/>
    </source>
</evidence>
<keyword evidence="2" id="KW-0238">DNA-binding</keyword>
<organism evidence="6 7">
    <name type="scientific">Zwartia hollandica</name>
    <dbReference type="NCBI Taxonomy" id="324606"/>
    <lineage>
        <taxon>Bacteria</taxon>
        <taxon>Pseudomonadati</taxon>
        <taxon>Pseudomonadota</taxon>
        <taxon>Betaproteobacteria</taxon>
        <taxon>Burkholderiales</taxon>
        <taxon>Alcaligenaceae</taxon>
        <taxon>Zwartia</taxon>
    </lineage>
</organism>
<keyword evidence="1" id="KW-0805">Transcription regulation</keyword>
<dbReference type="Proteomes" id="UP000739565">
    <property type="component" value="Unassembled WGS sequence"/>
</dbReference>
<proteinExistence type="predicted"/>
<evidence type="ECO:0000313" key="6">
    <source>
        <dbReference type="EMBL" id="MBZ1350176.1"/>
    </source>
</evidence>
<feature type="domain" description="IclR-ED" evidence="5">
    <location>
        <begin position="63"/>
        <end position="246"/>
    </location>
</feature>
<evidence type="ECO:0000256" key="2">
    <source>
        <dbReference type="ARBA" id="ARBA00023125"/>
    </source>
</evidence>
<evidence type="ECO:0000313" key="7">
    <source>
        <dbReference type="Proteomes" id="UP000739565"/>
    </source>
</evidence>
<dbReference type="Gene3D" id="1.10.10.10">
    <property type="entry name" value="Winged helix-like DNA-binding domain superfamily/Winged helix DNA-binding domain"/>
    <property type="match status" value="1"/>
</dbReference>
<evidence type="ECO:0000256" key="3">
    <source>
        <dbReference type="ARBA" id="ARBA00023163"/>
    </source>
</evidence>
<dbReference type="Pfam" id="PF09339">
    <property type="entry name" value="HTH_IclR"/>
    <property type="match status" value="1"/>
</dbReference>
<dbReference type="EMBL" id="JAHXRI010000006">
    <property type="protein sequence ID" value="MBZ1350176.1"/>
    <property type="molecule type" value="Genomic_DNA"/>
</dbReference>
<sequence length="259" mass="27992">MSSLEKMLGLLGVFTTERPIWSSEDLIQHSGAPASTCYRYLKVLHTSGYLARVANGSYVLGPRIMELDRVSRESDPVYIAGSPVGQRLTHDTGHSSLLCILFSDSIMCVQQARGRNVPAGLFNRGQRRPLVAGASAKSILAHLPMHQLRILYARHADAIGTVGLGADWEAFKSSLKQIRQLGYCMTVGDYNAGIMSIAAPLFNRDGEVLGSLALAASNKTLRCESFRDFAPMVMQAAQEVSAQIASNEDIVALPARALG</sequence>
<dbReference type="PROSITE" id="PS51077">
    <property type="entry name" value="HTH_ICLR"/>
    <property type="match status" value="1"/>
</dbReference>
<dbReference type="PANTHER" id="PTHR30136">
    <property type="entry name" value="HELIX-TURN-HELIX TRANSCRIPTIONAL REGULATOR, ICLR FAMILY"/>
    <property type="match status" value="1"/>
</dbReference>
<dbReference type="RefSeq" id="WP_259660568.1">
    <property type="nucleotide sequence ID" value="NZ_JAHXRI010000006.1"/>
</dbReference>
<evidence type="ECO:0000256" key="1">
    <source>
        <dbReference type="ARBA" id="ARBA00023015"/>
    </source>
</evidence>
<name>A0A953NBF6_9BURK</name>
<dbReference type="SUPFAM" id="SSF55781">
    <property type="entry name" value="GAF domain-like"/>
    <property type="match status" value="1"/>
</dbReference>
<dbReference type="PANTHER" id="PTHR30136:SF24">
    <property type="entry name" value="HTH-TYPE TRANSCRIPTIONAL REPRESSOR ALLR"/>
    <property type="match status" value="1"/>
</dbReference>
<dbReference type="GO" id="GO:0003677">
    <property type="term" value="F:DNA binding"/>
    <property type="evidence" value="ECO:0007669"/>
    <property type="project" value="UniProtKB-KW"/>
</dbReference>
<dbReference type="InterPro" id="IPR050707">
    <property type="entry name" value="HTH_MetabolicPath_Reg"/>
</dbReference>
<dbReference type="AlphaFoldDB" id="A0A953NBF6"/>
<dbReference type="InterPro" id="IPR029016">
    <property type="entry name" value="GAF-like_dom_sf"/>
</dbReference>
<dbReference type="InterPro" id="IPR036390">
    <property type="entry name" value="WH_DNA-bd_sf"/>
</dbReference>
<comment type="caution">
    <text evidence="6">The sequence shown here is derived from an EMBL/GenBank/DDBJ whole genome shotgun (WGS) entry which is preliminary data.</text>
</comment>
<dbReference type="GO" id="GO:0045892">
    <property type="term" value="P:negative regulation of DNA-templated transcription"/>
    <property type="evidence" value="ECO:0007669"/>
    <property type="project" value="TreeGrafter"/>
</dbReference>
<feature type="domain" description="HTH iclR-type" evidence="4">
    <location>
        <begin position="1"/>
        <end position="62"/>
    </location>
</feature>
<dbReference type="Pfam" id="PF01614">
    <property type="entry name" value="IclR_C"/>
    <property type="match status" value="1"/>
</dbReference>
<dbReference type="PROSITE" id="PS51078">
    <property type="entry name" value="ICLR_ED"/>
    <property type="match status" value="1"/>
</dbReference>
<reference evidence="6" key="1">
    <citation type="submission" date="2021-07" db="EMBL/GenBank/DDBJ databases">
        <title>New genus and species of the family Alcaligenaceae.</title>
        <authorList>
            <person name="Hahn M.W."/>
        </authorList>
    </citation>
    <scope>NUCLEOTIDE SEQUENCE</scope>
    <source>
        <strain evidence="6">LF4-65</strain>
    </source>
</reference>
<gene>
    <name evidence="6" type="ORF">KZZ10_05915</name>
</gene>
<dbReference type="Gene3D" id="3.30.450.40">
    <property type="match status" value="1"/>
</dbReference>
<dbReference type="SUPFAM" id="SSF46785">
    <property type="entry name" value="Winged helix' DNA-binding domain"/>
    <property type="match status" value="1"/>
</dbReference>
<dbReference type="InterPro" id="IPR005471">
    <property type="entry name" value="Tscrpt_reg_IclR_N"/>
</dbReference>
<dbReference type="InterPro" id="IPR036388">
    <property type="entry name" value="WH-like_DNA-bd_sf"/>
</dbReference>
<dbReference type="InterPro" id="IPR014757">
    <property type="entry name" value="Tscrpt_reg_IclR_C"/>
</dbReference>
<dbReference type="SMART" id="SM00346">
    <property type="entry name" value="HTH_ICLR"/>
    <property type="match status" value="1"/>
</dbReference>
<evidence type="ECO:0000259" key="4">
    <source>
        <dbReference type="PROSITE" id="PS51077"/>
    </source>
</evidence>
<keyword evidence="7" id="KW-1185">Reference proteome</keyword>
<keyword evidence="3" id="KW-0804">Transcription</keyword>
<dbReference type="GO" id="GO:0003700">
    <property type="term" value="F:DNA-binding transcription factor activity"/>
    <property type="evidence" value="ECO:0007669"/>
    <property type="project" value="TreeGrafter"/>
</dbReference>
<protein>
    <submittedName>
        <fullName evidence="6">IclR family transcriptional regulator</fullName>
    </submittedName>
</protein>
<accession>A0A953NBF6</accession>